<accession>A0ACB5QL91</accession>
<dbReference type="EMBL" id="BPUR01000001">
    <property type="protein sequence ID" value="GJH15691.1"/>
    <property type="molecule type" value="Genomic_DNA"/>
</dbReference>
<reference evidence="1" key="1">
    <citation type="submission" date="2021-09" db="EMBL/GenBank/DDBJ databases">
        <title>Isolation and characterization of 3-chlorobenzoate degrading bacteria from soils in Shizuoka.</title>
        <authorList>
            <person name="Ifat A."/>
            <person name="Ogawa N."/>
            <person name="Kimbara K."/>
            <person name="Moriuchi R."/>
            <person name="Dohra H."/>
            <person name="Shintani M."/>
        </authorList>
    </citation>
    <scope>NUCLEOTIDE SEQUENCE</scope>
    <source>
        <strain evidence="1">19CS2-2</strain>
    </source>
</reference>
<gene>
    <name evidence="1" type="ORF">CBA19CS22_04135</name>
</gene>
<comment type="caution">
    <text evidence="1">The sequence shown here is derived from an EMBL/GenBank/DDBJ whole genome shotgun (WGS) entry which is preliminary data.</text>
</comment>
<evidence type="ECO:0000313" key="2">
    <source>
        <dbReference type="Proteomes" id="UP001055013"/>
    </source>
</evidence>
<keyword evidence="2" id="KW-1185">Reference proteome</keyword>
<proteinExistence type="predicted"/>
<sequence length="174" mass="19005">MKTAKMRWCLSLVFLLSFLTSSGGMAACIRGLDRDLVLQGDVAINRKTGLTWKRCAVGRKWSKDGQQCTGRPTGLSQNEARQAAQRAGPGWRIPTGRELGTLRMHTCDGPKIDTRAFPGIALSDFGEGANFWTSTAAMPGTFYYFNFTDGSVDFHSAGFGLSVILVRSSETDLR</sequence>
<organism evidence="1 2">
    <name type="scientific">Caballeronia novacaledonica</name>
    <dbReference type="NCBI Taxonomy" id="1544861"/>
    <lineage>
        <taxon>Bacteria</taxon>
        <taxon>Pseudomonadati</taxon>
        <taxon>Pseudomonadota</taxon>
        <taxon>Betaproteobacteria</taxon>
        <taxon>Burkholderiales</taxon>
        <taxon>Burkholderiaceae</taxon>
        <taxon>Caballeronia</taxon>
    </lineage>
</organism>
<evidence type="ECO:0000313" key="1">
    <source>
        <dbReference type="EMBL" id="GJH15691.1"/>
    </source>
</evidence>
<name>A0ACB5QL91_9BURK</name>
<dbReference type="Proteomes" id="UP001055013">
    <property type="component" value="Unassembled WGS sequence"/>
</dbReference>
<protein>
    <submittedName>
        <fullName evidence="1">DUF1566 domain-containing protein</fullName>
    </submittedName>
</protein>